<dbReference type="EMBL" id="JAXAVX010000002">
    <property type="protein sequence ID" value="MDX8151203.1"/>
    <property type="molecule type" value="Genomic_DNA"/>
</dbReference>
<comment type="caution">
    <text evidence="4">The sequence shown here is derived from an EMBL/GenBank/DDBJ whole genome shotgun (WGS) entry which is preliminary data.</text>
</comment>
<dbReference type="RefSeq" id="WP_319953354.1">
    <property type="nucleotide sequence ID" value="NZ_JAXAVX010000002.1"/>
</dbReference>
<dbReference type="SUPFAM" id="SSF53167">
    <property type="entry name" value="Purine and uridine phosphorylases"/>
    <property type="match status" value="1"/>
</dbReference>
<dbReference type="CDD" id="cd09010">
    <property type="entry name" value="MTAP_SsMTAPII_like_MTIP"/>
    <property type="match status" value="1"/>
</dbReference>
<dbReference type="Pfam" id="PF01048">
    <property type="entry name" value="PNP_UDP_1"/>
    <property type="match status" value="1"/>
</dbReference>
<keyword evidence="2" id="KW-0808">Transferase</keyword>
<evidence type="ECO:0000313" key="5">
    <source>
        <dbReference type="Proteomes" id="UP001277761"/>
    </source>
</evidence>
<dbReference type="PANTHER" id="PTHR42679">
    <property type="entry name" value="S-METHYL-5'-THIOADENOSINE PHOSPHORYLASE"/>
    <property type="match status" value="1"/>
</dbReference>
<organism evidence="4 5">
    <name type="scientific">Patulibacter brassicae</name>
    <dbReference type="NCBI Taxonomy" id="1705717"/>
    <lineage>
        <taxon>Bacteria</taxon>
        <taxon>Bacillati</taxon>
        <taxon>Actinomycetota</taxon>
        <taxon>Thermoleophilia</taxon>
        <taxon>Solirubrobacterales</taxon>
        <taxon>Patulibacteraceae</taxon>
        <taxon>Patulibacter</taxon>
    </lineage>
</organism>
<name>A0ABU4VK01_9ACTN</name>
<keyword evidence="5" id="KW-1185">Reference proteome</keyword>
<evidence type="ECO:0000256" key="2">
    <source>
        <dbReference type="ARBA" id="ARBA00022679"/>
    </source>
</evidence>
<dbReference type="PANTHER" id="PTHR42679:SF2">
    <property type="entry name" value="S-METHYL-5'-THIOADENOSINE PHOSPHORYLASE"/>
    <property type="match status" value="1"/>
</dbReference>
<feature type="domain" description="Nucleoside phosphorylase" evidence="3">
    <location>
        <begin position="2"/>
        <end position="246"/>
    </location>
</feature>
<accession>A0ABU4VK01</accession>
<dbReference type="Proteomes" id="UP001277761">
    <property type="component" value="Unassembled WGS sequence"/>
</dbReference>
<keyword evidence="1" id="KW-0328">Glycosyltransferase</keyword>
<reference evidence="4 5" key="1">
    <citation type="submission" date="2023-11" db="EMBL/GenBank/DDBJ databases">
        <authorList>
            <person name="Xu M."/>
            <person name="Jiang T."/>
        </authorList>
    </citation>
    <scope>NUCLEOTIDE SEQUENCE [LARGE SCALE GENOMIC DNA]</scope>
    <source>
        <strain evidence="4 5">SD</strain>
    </source>
</reference>
<dbReference type="Gene3D" id="3.40.50.1580">
    <property type="entry name" value="Nucleoside phosphorylase domain"/>
    <property type="match status" value="1"/>
</dbReference>
<sequence length="264" mass="27578">MRIAIVTGSGTYRLPGLGAAPTVEVGTRFGSVPATFGPVAGEHELVHLARHRDGHELVSHQVTHRANVEALRVLEVDAVLAVTVCGACEPDAELGGLVVFDDLHFLANRLADGSPCTLHDEPGAPGRGHWVFDGPFSPELRRALLRGAADAGLAVRDGGVYGHVDGPRFNTRAEIRSLRAAGVTAVSQTAGPETVLCGEAGIPYALLGFQTDYANGVRDEPTPVETLVSLIAASSERFAAVLEAAIPHVVADPPAPVGTQLTWD</sequence>
<evidence type="ECO:0000256" key="1">
    <source>
        <dbReference type="ARBA" id="ARBA00022676"/>
    </source>
</evidence>
<dbReference type="InterPro" id="IPR035994">
    <property type="entry name" value="Nucleoside_phosphorylase_sf"/>
</dbReference>
<gene>
    <name evidence="4" type="ORF">SK069_06340</name>
</gene>
<dbReference type="InterPro" id="IPR010044">
    <property type="entry name" value="MTAP"/>
</dbReference>
<protein>
    <submittedName>
        <fullName evidence="4">MTAP family purine nucleoside phosphorylase</fullName>
    </submittedName>
</protein>
<proteinExistence type="predicted"/>
<dbReference type="InterPro" id="IPR000845">
    <property type="entry name" value="Nucleoside_phosphorylase_d"/>
</dbReference>
<evidence type="ECO:0000259" key="3">
    <source>
        <dbReference type="Pfam" id="PF01048"/>
    </source>
</evidence>
<evidence type="ECO:0000313" key="4">
    <source>
        <dbReference type="EMBL" id="MDX8151203.1"/>
    </source>
</evidence>